<evidence type="ECO:0000313" key="10">
    <source>
        <dbReference type="EMBL" id="GAA4733844.1"/>
    </source>
</evidence>
<keyword evidence="11" id="KW-1185">Reference proteome</keyword>
<dbReference type="SMART" id="SM00382">
    <property type="entry name" value="AAA"/>
    <property type="match status" value="1"/>
</dbReference>
<keyword evidence="2" id="KW-1003">Cell membrane</keyword>
<keyword evidence="5 10" id="KW-0067">ATP-binding</keyword>
<comment type="caution">
    <text evidence="10">The sequence shown here is derived from an EMBL/GenBank/DDBJ whole genome shotgun (WGS) entry which is preliminary data.</text>
</comment>
<dbReference type="PANTHER" id="PTHR42781">
    <property type="entry name" value="SPERMIDINE/PUTRESCINE IMPORT ATP-BINDING PROTEIN POTA"/>
    <property type="match status" value="1"/>
</dbReference>
<evidence type="ECO:0000259" key="9">
    <source>
        <dbReference type="PROSITE" id="PS50893"/>
    </source>
</evidence>
<evidence type="ECO:0000256" key="1">
    <source>
        <dbReference type="ARBA" id="ARBA00022448"/>
    </source>
</evidence>
<dbReference type="EMBL" id="BAABLO010000013">
    <property type="protein sequence ID" value="GAA4733844.1"/>
    <property type="molecule type" value="Genomic_DNA"/>
</dbReference>
<feature type="domain" description="ABC transporter" evidence="9">
    <location>
        <begin position="4"/>
        <end position="236"/>
    </location>
</feature>
<accession>A0ABP8YN77</accession>
<name>A0ABP8YN77_9MICO</name>
<protein>
    <submittedName>
        <fullName evidence="10">ABC transporter ATP-binding protein</fullName>
    </submittedName>
</protein>
<sequence length="345" mass="35894">MTTLRVAGVDASYGPRPVLHGIDLVVPSGTTTAILGPSGCGKTTLLRVVAGFQTPDAGTVQLDERTVVGPDTWVPPERRGIGYVPQEGNLFPHLSVGANVSYGLPRAARRAGTRVGELLELVGLSPDLAKRRPDQLSGGQQQRVALARALARRPSVVLLDEPFSSLDAGLRASTRQAVADALAHEGVTVVLVTHDQSEALSFADEVAIMHEGRFAQVGAPTEVYATPADRHAAAFLGDAVFLRGRAEGTSVATALGLLKVHQPAPAGTVDVLLRPEQIQLGSVAPGHPCAEVLSTTYFGHDALVALRLQGDHTVVTARIHGTDVPSTGSIVGLSVVGEARAFSPA</sequence>
<dbReference type="CDD" id="cd03259">
    <property type="entry name" value="ABC_Carb_Solutes_like"/>
    <property type="match status" value="1"/>
</dbReference>
<reference evidence="11" key="1">
    <citation type="journal article" date="2019" name="Int. J. Syst. Evol. Microbiol.">
        <title>The Global Catalogue of Microorganisms (GCM) 10K type strain sequencing project: providing services to taxonomists for standard genome sequencing and annotation.</title>
        <authorList>
            <consortium name="The Broad Institute Genomics Platform"/>
            <consortium name="The Broad Institute Genome Sequencing Center for Infectious Disease"/>
            <person name="Wu L."/>
            <person name="Ma J."/>
        </authorList>
    </citation>
    <scope>NUCLEOTIDE SEQUENCE [LARGE SCALE GENOMIC DNA]</scope>
    <source>
        <strain evidence="11">JCM 18961</strain>
    </source>
</reference>
<dbReference type="InterPro" id="IPR003439">
    <property type="entry name" value="ABC_transporter-like_ATP-bd"/>
</dbReference>
<gene>
    <name evidence="10" type="ORF">GCM10025782_36750</name>
</gene>
<dbReference type="Pfam" id="PF00005">
    <property type="entry name" value="ABC_tran"/>
    <property type="match status" value="1"/>
</dbReference>
<evidence type="ECO:0000256" key="8">
    <source>
        <dbReference type="ARBA" id="ARBA00023136"/>
    </source>
</evidence>
<dbReference type="InterPro" id="IPR027417">
    <property type="entry name" value="P-loop_NTPase"/>
</dbReference>
<dbReference type="InterPro" id="IPR003593">
    <property type="entry name" value="AAA+_ATPase"/>
</dbReference>
<dbReference type="PROSITE" id="PS50893">
    <property type="entry name" value="ABC_TRANSPORTER_2"/>
    <property type="match status" value="1"/>
</dbReference>
<dbReference type="PANTHER" id="PTHR42781:SF4">
    <property type="entry name" value="SPERMIDINE_PUTRESCINE IMPORT ATP-BINDING PROTEIN POTA"/>
    <property type="match status" value="1"/>
</dbReference>
<organism evidence="10 11">
    <name type="scientific">Pedococcus ginsenosidimutans</name>
    <dbReference type="NCBI Taxonomy" id="490570"/>
    <lineage>
        <taxon>Bacteria</taxon>
        <taxon>Bacillati</taxon>
        <taxon>Actinomycetota</taxon>
        <taxon>Actinomycetes</taxon>
        <taxon>Micrococcales</taxon>
        <taxon>Intrasporangiaceae</taxon>
        <taxon>Pedococcus</taxon>
    </lineage>
</organism>
<proteinExistence type="predicted"/>
<dbReference type="SUPFAM" id="SSF52540">
    <property type="entry name" value="P-loop containing nucleoside triphosphate hydrolases"/>
    <property type="match status" value="1"/>
</dbReference>
<keyword evidence="3" id="KW-0410">Iron transport</keyword>
<keyword evidence="8" id="KW-0472">Membrane</keyword>
<keyword evidence="1" id="KW-0813">Transport</keyword>
<evidence type="ECO:0000313" key="11">
    <source>
        <dbReference type="Proteomes" id="UP001500556"/>
    </source>
</evidence>
<dbReference type="Proteomes" id="UP001500556">
    <property type="component" value="Unassembled WGS sequence"/>
</dbReference>
<dbReference type="PROSITE" id="PS00211">
    <property type="entry name" value="ABC_TRANSPORTER_1"/>
    <property type="match status" value="1"/>
</dbReference>
<dbReference type="InterPro" id="IPR008995">
    <property type="entry name" value="Mo/tungstate-bd_C_term_dom"/>
</dbReference>
<dbReference type="RefSeq" id="WP_345505321.1">
    <property type="nucleotide sequence ID" value="NZ_BAABLO010000013.1"/>
</dbReference>
<dbReference type="Gene3D" id="3.40.50.300">
    <property type="entry name" value="P-loop containing nucleotide triphosphate hydrolases"/>
    <property type="match status" value="1"/>
</dbReference>
<keyword evidence="4" id="KW-0547">Nucleotide-binding</keyword>
<dbReference type="InterPro" id="IPR050093">
    <property type="entry name" value="ABC_SmlMolc_Importer"/>
</dbReference>
<dbReference type="SUPFAM" id="SSF50331">
    <property type="entry name" value="MOP-like"/>
    <property type="match status" value="1"/>
</dbReference>
<evidence type="ECO:0000256" key="5">
    <source>
        <dbReference type="ARBA" id="ARBA00022840"/>
    </source>
</evidence>
<keyword evidence="7" id="KW-0406">Ion transport</keyword>
<dbReference type="InterPro" id="IPR013611">
    <property type="entry name" value="Transp-assoc_OB_typ2"/>
</dbReference>
<dbReference type="InterPro" id="IPR017871">
    <property type="entry name" value="ABC_transporter-like_CS"/>
</dbReference>
<keyword evidence="6" id="KW-0408">Iron</keyword>
<dbReference type="GO" id="GO:0005524">
    <property type="term" value="F:ATP binding"/>
    <property type="evidence" value="ECO:0007669"/>
    <property type="project" value="UniProtKB-KW"/>
</dbReference>
<dbReference type="Pfam" id="PF08402">
    <property type="entry name" value="TOBE_2"/>
    <property type="match status" value="1"/>
</dbReference>
<evidence type="ECO:0000256" key="4">
    <source>
        <dbReference type="ARBA" id="ARBA00022741"/>
    </source>
</evidence>
<evidence type="ECO:0000256" key="2">
    <source>
        <dbReference type="ARBA" id="ARBA00022475"/>
    </source>
</evidence>
<evidence type="ECO:0000256" key="6">
    <source>
        <dbReference type="ARBA" id="ARBA00023004"/>
    </source>
</evidence>
<evidence type="ECO:0000256" key="3">
    <source>
        <dbReference type="ARBA" id="ARBA00022496"/>
    </source>
</evidence>
<dbReference type="InterPro" id="IPR015853">
    <property type="entry name" value="ABC_transpr_FbpC"/>
</dbReference>
<evidence type="ECO:0000256" key="7">
    <source>
        <dbReference type="ARBA" id="ARBA00023065"/>
    </source>
</evidence>